<evidence type="ECO:0000313" key="1">
    <source>
        <dbReference type="EMBL" id="SVA41551.1"/>
    </source>
</evidence>
<reference evidence="1" key="1">
    <citation type="submission" date="2018-05" db="EMBL/GenBank/DDBJ databases">
        <authorList>
            <person name="Lanie J.A."/>
            <person name="Ng W.-L."/>
            <person name="Kazmierczak K.M."/>
            <person name="Andrzejewski T.M."/>
            <person name="Davidsen T.M."/>
            <person name="Wayne K.J."/>
            <person name="Tettelin H."/>
            <person name="Glass J.I."/>
            <person name="Rusch D."/>
            <person name="Podicherti R."/>
            <person name="Tsui H.-C.T."/>
            <person name="Winkler M.E."/>
        </authorList>
    </citation>
    <scope>NUCLEOTIDE SEQUENCE</scope>
</reference>
<accession>A0A381VNA8</accession>
<protein>
    <recommendedName>
        <fullName evidence="2">DUF5131 family protein</fullName>
    </recommendedName>
</protein>
<proteinExistence type="predicted"/>
<dbReference type="Pfam" id="PF07505">
    <property type="entry name" value="DUF5131"/>
    <property type="match status" value="1"/>
</dbReference>
<evidence type="ECO:0008006" key="2">
    <source>
        <dbReference type="Google" id="ProtNLM"/>
    </source>
</evidence>
<sequence length="206" mass="23932">MKGLARKNWEIVKGCERLTSGCDSCPSYWYHKTNKLDYTVKTQMQNLYIPTNDVFPKMYSVAHGSDLFHESVAVDDLKKIFKVMNNAGHHDFEIVTKRIERASCVADQLEWSNNIRLGVALESGEYRWRVDYLRNIPARYRFISACPILDAFPQMDLSDINYVGIVEETWGLKRPVKNEWVEDLKEQCETQGVDYTLNESYAWGSN</sequence>
<dbReference type="InterPro" id="IPR011101">
    <property type="entry name" value="DUF5131"/>
</dbReference>
<organism evidence="1">
    <name type="scientific">marine metagenome</name>
    <dbReference type="NCBI Taxonomy" id="408172"/>
    <lineage>
        <taxon>unclassified sequences</taxon>
        <taxon>metagenomes</taxon>
        <taxon>ecological metagenomes</taxon>
    </lineage>
</organism>
<dbReference type="EMBL" id="UINC01009258">
    <property type="protein sequence ID" value="SVA41551.1"/>
    <property type="molecule type" value="Genomic_DNA"/>
</dbReference>
<gene>
    <name evidence="1" type="ORF">METZ01_LOCUS94405</name>
</gene>
<name>A0A381VNA8_9ZZZZ</name>
<dbReference type="AlphaFoldDB" id="A0A381VNA8"/>